<dbReference type="EMBL" id="JAGGKS010000001">
    <property type="protein sequence ID" value="MBP1924502.1"/>
    <property type="molecule type" value="Genomic_DNA"/>
</dbReference>
<feature type="transmembrane region" description="Helical" evidence="1">
    <location>
        <begin position="54"/>
        <end position="80"/>
    </location>
</feature>
<dbReference type="NCBIfam" id="TIGR04518">
    <property type="entry name" value="ECF_S_folT_fam"/>
    <property type="match status" value="1"/>
</dbReference>
<reference evidence="2 3" key="1">
    <citation type="submission" date="2021-03" db="EMBL/GenBank/DDBJ databases">
        <title>Genomic Encyclopedia of Type Strains, Phase IV (KMG-IV): sequencing the most valuable type-strain genomes for metagenomic binning, comparative biology and taxonomic classification.</title>
        <authorList>
            <person name="Goeker M."/>
        </authorList>
    </citation>
    <scope>NUCLEOTIDE SEQUENCE [LARGE SCALE GENOMIC DNA]</scope>
    <source>
        <strain evidence="2 3">DSM 24004</strain>
    </source>
</reference>
<feature type="transmembrane region" description="Helical" evidence="1">
    <location>
        <begin position="188"/>
        <end position="212"/>
    </location>
</feature>
<feature type="transmembrane region" description="Helical" evidence="1">
    <location>
        <begin position="155"/>
        <end position="176"/>
    </location>
</feature>
<evidence type="ECO:0000256" key="1">
    <source>
        <dbReference type="SAM" id="Phobius"/>
    </source>
</evidence>
<feature type="transmembrane region" description="Helical" evidence="1">
    <location>
        <begin position="116"/>
        <end position="135"/>
    </location>
</feature>
<keyword evidence="1" id="KW-0472">Membrane</keyword>
<evidence type="ECO:0000313" key="2">
    <source>
        <dbReference type="EMBL" id="MBP1924502.1"/>
    </source>
</evidence>
<feature type="transmembrane region" description="Helical" evidence="1">
    <location>
        <begin position="86"/>
        <end position="104"/>
    </location>
</feature>
<evidence type="ECO:0000313" key="3">
    <source>
        <dbReference type="Proteomes" id="UP001519342"/>
    </source>
</evidence>
<keyword evidence="1" id="KW-1133">Transmembrane helix</keyword>
<feature type="transmembrane region" description="Helical" evidence="1">
    <location>
        <begin position="224"/>
        <end position="245"/>
    </location>
</feature>
<dbReference type="InterPro" id="IPR030949">
    <property type="entry name" value="ECF_S_folate_fam"/>
</dbReference>
<name>A0ABS4G9Y7_9FIRM</name>
<comment type="caution">
    <text evidence="2">The sequence shown here is derived from an EMBL/GenBank/DDBJ whole genome shotgun (WGS) entry which is preliminary data.</text>
</comment>
<feature type="transmembrane region" description="Helical" evidence="1">
    <location>
        <begin position="12"/>
        <end position="33"/>
    </location>
</feature>
<dbReference type="Gene3D" id="1.10.1760.20">
    <property type="match status" value="2"/>
</dbReference>
<dbReference type="RefSeq" id="WP_209510258.1">
    <property type="nucleotide sequence ID" value="NZ_JAGGKS010000001.1"/>
</dbReference>
<proteinExistence type="predicted"/>
<sequence length="252" mass="27723">MSSNTLGARKITALAVVRAGLFIAMSLVLKVVFEIYIPLGGIPALRINFAQIPIMLSGILLGPTIGFCSGAIADIINFMIKPGGPFFPGFTLVSALSGFIPGLIFKYIKKEHNFNLLNTFFISLLSVGFVLAFMIKGVMSFEQNMIIYDGKPLSFIYIIGFVILVAAYLYIPIKLTSFGNNNFKIDKVVFTVSITQLITSILLNTYFLSILYGKGFLMFLPARILTSFFMIPLYSILIAAILGALNKRLLNQ</sequence>
<dbReference type="Pfam" id="PF07155">
    <property type="entry name" value="ECF-ribofla_trS"/>
    <property type="match status" value="1"/>
</dbReference>
<keyword evidence="3" id="KW-1185">Reference proteome</keyword>
<gene>
    <name evidence="2" type="ORF">J2Z76_000355</name>
</gene>
<protein>
    <submittedName>
        <fullName evidence="2">ECF transporter S component (Folate family)</fullName>
    </submittedName>
</protein>
<dbReference type="Proteomes" id="UP001519342">
    <property type="component" value="Unassembled WGS sequence"/>
</dbReference>
<accession>A0ABS4G9Y7</accession>
<keyword evidence="1" id="KW-0812">Transmembrane</keyword>
<dbReference type="InterPro" id="IPR009825">
    <property type="entry name" value="ECF_substrate-spec-like"/>
</dbReference>
<organism evidence="2 3">
    <name type="scientific">Sedimentibacter acidaminivorans</name>
    <dbReference type="NCBI Taxonomy" id="913099"/>
    <lineage>
        <taxon>Bacteria</taxon>
        <taxon>Bacillati</taxon>
        <taxon>Bacillota</taxon>
        <taxon>Tissierellia</taxon>
        <taxon>Sedimentibacter</taxon>
    </lineage>
</organism>